<accession>A0A7R7TUH1</accession>
<reference evidence="1 2" key="1">
    <citation type="submission" date="2020-12" db="EMBL/GenBank/DDBJ databases">
        <title>Complete genome sequence of Mycobacterium heckeshornense JCM 15655T, closely related to a pathogenic non-tuberculous mycobacterial species Mycobacterium xenopi.</title>
        <authorList>
            <person name="Yoshida M."/>
            <person name="Fukano H."/>
            <person name="Asakura T."/>
            <person name="Suzuki M."/>
            <person name="Hoshino Y."/>
        </authorList>
    </citation>
    <scope>NUCLEOTIDE SEQUENCE [LARGE SCALE GENOMIC DNA]</scope>
    <source>
        <strain evidence="1 2">JCM 15655</strain>
    </source>
</reference>
<dbReference type="AlphaFoldDB" id="A0A7R7TUH1"/>
<name>A0A7R7TUH1_9MYCO</name>
<organism evidence="1 2">
    <name type="scientific">Mycobacterium heckeshornense</name>
    <dbReference type="NCBI Taxonomy" id="110505"/>
    <lineage>
        <taxon>Bacteria</taxon>
        <taxon>Bacillati</taxon>
        <taxon>Actinomycetota</taxon>
        <taxon>Actinomycetes</taxon>
        <taxon>Mycobacteriales</taxon>
        <taxon>Mycobacteriaceae</taxon>
        <taxon>Mycobacterium</taxon>
    </lineage>
</organism>
<protein>
    <submittedName>
        <fullName evidence="1">Uncharacterized protein</fullName>
    </submittedName>
</protein>
<proteinExistence type="predicted"/>
<keyword evidence="2" id="KW-1185">Reference proteome</keyword>
<gene>
    <name evidence="1" type="ORF">MHEC_16530</name>
</gene>
<dbReference type="Proteomes" id="UP000595446">
    <property type="component" value="Chromosome"/>
</dbReference>
<dbReference type="EMBL" id="AP024237">
    <property type="protein sequence ID" value="BCO35220.1"/>
    <property type="molecule type" value="Genomic_DNA"/>
</dbReference>
<evidence type="ECO:0000313" key="2">
    <source>
        <dbReference type="Proteomes" id="UP000595446"/>
    </source>
</evidence>
<evidence type="ECO:0000313" key="1">
    <source>
        <dbReference type="EMBL" id="BCO35220.1"/>
    </source>
</evidence>
<sequence>MYVGAASSDPVTHLGGVQEHVPGTGVTIGLGNDPSVEGYGSTRFKAEVPGATWPWKDHSSYFTPGSESLFSMGDIMSGHGDALEHDHMTAPHRGAYWLPDDIDPETIRPGTGGHAH</sequence>